<gene>
    <name evidence="2" type="ORF">AB5J58_28860</name>
</gene>
<evidence type="ECO:0008006" key="3">
    <source>
        <dbReference type="Google" id="ProtNLM"/>
    </source>
</evidence>
<feature type="signal peptide" evidence="1">
    <location>
        <begin position="1"/>
        <end position="30"/>
    </location>
</feature>
<dbReference type="AlphaFoldDB" id="A0AB39MDM8"/>
<protein>
    <recommendedName>
        <fullName evidence="3">Secreted protein</fullName>
    </recommendedName>
</protein>
<evidence type="ECO:0000256" key="1">
    <source>
        <dbReference type="SAM" id="SignalP"/>
    </source>
</evidence>
<proteinExistence type="predicted"/>
<sequence length="250" mass="25564">MRPARLARLLVLSLAALTLGVGVTAGSAHAAAPVPVQGADFSACPALSELPEGADPGDWRCEAMTAVGHLTLGRIGQSLDKGMAITFAEGTVNGEFRQVFGAMTAAPVRVRGTWLEITPRYAGYFDFQSNDQRRGELNLKFGISGPAVPSGCSIGTDADPVRLVLKETAASTVVSQDPLVVAFGVADNRFTAPRTSGCGRLGPVLDAVLRMPSPAGANSLALDARAGLRGYGEAGAAGSSVSGLISGISR</sequence>
<name>A0AB39MDM8_9ACTN</name>
<organism evidence="2">
    <name type="scientific">Streptomyces sp. R08</name>
    <dbReference type="NCBI Taxonomy" id="3238624"/>
    <lineage>
        <taxon>Bacteria</taxon>
        <taxon>Bacillati</taxon>
        <taxon>Actinomycetota</taxon>
        <taxon>Actinomycetes</taxon>
        <taxon>Kitasatosporales</taxon>
        <taxon>Streptomycetaceae</taxon>
        <taxon>Streptomyces</taxon>
    </lineage>
</organism>
<dbReference type="RefSeq" id="WP_369189676.1">
    <property type="nucleotide sequence ID" value="NZ_CP163431.1"/>
</dbReference>
<reference evidence="2" key="1">
    <citation type="submission" date="2024-07" db="EMBL/GenBank/DDBJ databases">
        <authorList>
            <person name="Yu S.T."/>
        </authorList>
    </citation>
    <scope>NUCLEOTIDE SEQUENCE</scope>
    <source>
        <strain evidence="2">R08</strain>
    </source>
</reference>
<evidence type="ECO:0000313" key="2">
    <source>
        <dbReference type="EMBL" id="XDQ03920.1"/>
    </source>
</evidence>
<feature type="chain" id="PRO_5044267308" description="Secreted protein" evidence="1">
    <location>
        <begin position="31"/>
        <end position="250"/>
    </location>
</feature>
<keyword evidence="1" id="KW-0732">Signal</keyword>
<dbReference type="EMBL" id="CP163431">
    <property type="protein sequence ID" value="XDQ03920.1"/>
    <property type="molecule type" value="Genomic_DNA"/>
</dbReference>
<accession>A0AB39MDM8</accession>